<accession>A0A135LEG0</accession>
<dbReference type="InterPro" id="IPR036019">
    <property type="entry name" value="MscL_channel"/>
</dbReference>
<sequence>MRGLDESTDVFLRTGQKAQEQVRHAWAGFINFAARDNVLEVALANAFTKVVTSFVSDLVLPIVSLLPFLNRNMDEKFAVLSKGPNFDQQNGYNTLYQAREDGALVLAYGLFIETVLNFMGVSLTLYAVGHLYMLIFHDKIIKRTVRCPYCKQYIGESALRCRHCSTWQDGREDLPRSGKSSRQELADGEPSFVGEAIPDDGGIL</sequence>
<keyword evidence="8" id="KW-1185">Reference proteome</keyword>
<dbReference type="PANTHER" id="PTHR30266">
    <property type="entry name" value="MECHANOSENSITIVE CHANNEL MSCL"/>
    <property type="match status" value="1"/>
</dbReference>
<dbReference type="FunFam" id="1.10.1200.120:FF:000004">
    <property type="entry name" value="Ion channel, putative"/>
    <property type="match status" value="1"/>
</dbReference>
<dbReference type="OMA" id="HCTSEVE"/>
<evidence type="ECO:0000256" key="6">
    <source>
        <dbReference type="SAM" id="Phobius"/>
    </source>
</evidence>
<dbReference type="STRING" id="5078.A0A135LEG0"/>
<dbReference type="GeneID" id="63704232"/>
<dbReference type="Gene3D" id="1.10.1200.120">
    <property type="entry name" value="Large-conductance mechanosensitive channel, MscL, domain 1"/>
    <property type="match status" value="1"/>
</dbReference>
<comment type="subcellular location">
    <subcellularLocation>
        <location evidence="1">Membrane</location>
        <topology evidence="1">Multi-pass membrane protein</topology>
    </subcellularLocation>
</comment>
<protein>
    <submittedName>
        <fullName evidence="7">Large-conductance mechanosensitive channel</fullName>
    </submittedName>
</protein>
<reference evidence="7 8" key="1">
    <citation type="journal article" date="2016" name="BMC Genomics">
        <title>Genome sequencing and secondary metabolism of the postharvest pathogen Penicillium griseofulvum.</title>
        <authorList>
            <person name="Banani H."/>
            <person name="Marcet-Houben M."/>
            <person name="Ballester A.R."/>
            <person name="Abbruscato P."/>
            <person name="Gonzalez-Candelas L."/>
            <person name="Gabaldon T."/>
            <person name="Spadaro D."/>
        </authorList>
    </citation>
    <scope>NUCLEOTIDE SEQUENCE [LARGE SCALE GENOMIC DNA]</scope>
    <source>
        <strain evidence="7 8">PG3</strain>
    </source>
</reference>
<evidence type="ECO:0000256" key="2">
    <source>
        <dbReference type="ARBA" id="ARBA00022692"/>
    </source>
</evidence>
<keyword evidence="3 6" id="KW-1133">Transmembrane helix</keyword>
<comment type="caution">
    <text evidence="7">The sequence shown here is derived from an EMBL/GenBank/DDBJ whole genome shotgun (WGS) entry which is preliminary data.</text>
</comment>
<dbReference type="PANTHER" id="PTHR30266:SF2">
    <property type="entry name" value="LARGE-CONDUCTANCE MECHANOSENSITIVE CHANNEL"/>
    <property type="match status" value="1"/>
</dbReference>
<proteinExistence type="predicted"/>
<evidence type="ECO:0000256" key="5">
    <source>
        <dbReference type="SAM" id="MobiDB-lite"/>
    </source>
</evidence>
<dbReference type="InterPro" id="IPR037673">
    <property type="entry name" value="MSC/AndL"/>
</dbReference>
<dbReference type="SUPFAM" id="SSF81330">
    <property type="entry name" value="Gated mechanosensitive channel"/>
    <property type="match status" value="1"/>
</dbReference>
<dbReference type="Proteomes" id="UP000070168">
    <property type="component" value="Unassembled WGS sequence"/>
</dbReference>
<dbReference type="RefSeq" id="XP_040645885.1">
    <property type="nucleotide sequence ID" value="XM_040788932.1"/>
</dbReference>
<dbReference type="Pfam" id="PF01741">
    <property type="entry name" value="MscL"/>
    <property type="match status" value="1"/>
</dbReference>
<gene>
    <name evidence="7" type="ORF">PGRI_012190</name>
</gene>
<dbReference type="GO" id="GO:0008381">
    <property type="term" value="F:mechanosensitive monoatomic ion channel activity"/>
    <property type="evidence" value="ECO:0007669"/>
    <property type="project" value="TreeGrafter"/>
</dbReference>
<evidence type="ECO:0000313" key="7">
    <source>
        <dbReference type="EMBL" id="KXG47349.1"/>
    </source>
</evidence>
<feature type="region of interest" description="Disordered" evidence="5">
    <location>
        <begin position="170"/>
        <end position="204"/>
    </location>
</feature>
<feature type="transmembrane region" description="Helical" evidence="6">
    <location>
        <begin position="115"/>
        <end position="136"/>
    </location>
</feature>
<organism evidence="7 8">
    <name type="scientific">Penicillium patulum</name>
    <name type="common">Penicillium griseofulvum</name>
    <dbReference type="NCBI Taxonomy" id="5078"/>
    <lineage>
        <taxon>Eukaryota</taxon>
        <taxon>Fungi</taxon>
        <taxon>Dikarya</taxon>
        <taxon>Ascomycota</taxon>
        <taxon>Pezizomycotina</taxon>
        <taxon>Eurotiomycetes</taxon>
        <taxon>Eurotiomycetidae</taxon>
        <taxon>Eurotiales</taxon>
        <taxon>Aspergillaceae</taxon>
        <taxon>Penicillium</taxon>
    </lineage>
</organism>
<dbReference type="OrthoDB" id="10010920at2759"/>
<evidence type="ECO:0000313" key="8">
    <source>
        <dbReference type="Proteomes" id="UP000070168"/>
    </source>
</evidence>
<name>A0A135LEG0_PENPA</name>
<keyword evidence="4 6" id="KW-0472">Membrane</keyword>
<evidence type="ECO:0000256" key="4">
    <source>
        <dbReference type="ARBA" id="ARBA00023136"/>
    </source>
</evidence>
<evidence type="ECO:0000256" key="3">
    <source>
        <dbReference type="ARBA" id="ARBA00022989"/>
    </source>
</evidence>
<feature type="compositionally biased region" description="Basic and acidic residues" evidence="5">
    <location>
        <begin position="170"/>
        <end position="185"/>
    </location>
</feature>
<evidence type="ECO:0000256" key="1">
    <source>
        <dbReference type="ARBA" id="ARBA00004141"/>
    </source>
</evidence>
<dbReference type="EMBL" id="LHQR01000065">
    <property type="protein sequence ID" value="KXG47349.1"/>
    <property type="molecule type" value="Genomic_DNA"/>
</dbReference>
<keyword evidence="2 6" id="KW-0812">Transmembrane</keyword>
<dbReference type="AlphaFoldDB" id="A0A135LEG0"/>
<dbReference type="GO" id="GO:0016020">
    <property type="term" value="C:membrane"/>
    <property type="evidence" value="ECO:0007669"/>
    <property type="project" value="UniProtKB-SubCell"/>
</dbReference>